<proteinExistence type="predicted"/>
<dbReference type="Pfam" id="PF04883">
    <property type="entry name" value="HK97-gp10_like"/>
    <property type="match status" value="1"/>
</dbReference>
<gene>
    <name evidence="1" type="ORF">CTM71_01200</name>
</gene>
<sequence length="170" mass="19137">MGQAVKINMAGLEIMKKNLENIKKNQAEIMASLVKSLGALLLRKVIFRTPVGDYSYLAQTSKTVDGKKVPNTKKNGGNLRRNWTIGQVFKNGNLYSVEVINPTHYASYVEYGHRQTPGRFVPVLGKKLKRAWVPGRFMLTISENEIKENMDAILEKKLDSILKKVFGNAK</sequence>
<organism evidence="1 2">
    <name type="scientific">Fusobacterium pseudoperiodonticum</name>
    <dbReference type="NCBI Taxonomy" id="2663009"/>
    <lineage>
        <taxon>Bacteria</taxon>
        <taxon>Fusobacteriati</taxon>
        <taxon>Fusobacteriota</taxon>
        <taxon>Fusobacteriia</taxon>
        <taxon>Fusobacteriales</taxon>
        <taxon>Fusobacteriaceae</taxon>
        <taxon>Fusobacterium</taxon>
    </lineage>
</organism>
<dbReference type="GeneID" id="93327087"/>
<protein>
    <recommendedName>
        <fullName evidence="3">HK97 gp10 family phage protein</fullName>
    </recommendedName>
</protein>
<evidence type="ECO:0000313" key="2">
    <source>
        <dbReference type="Proteomes" id="UP000229011"/>
    </source>
</evidence>
<dbReference type="RefSeq" id="WP_099957928.1">
    <property type="nucleotide sequence ID" value="NZ_PEQY01000001.1"/>
</dbReference>
<dbReference type="AlphaFoldDB" id="A0A2G9EGD4"/>
<reference evidence="1 2" key="1">
    <citation type="submission" date="2017-11" db="EMBL/GenBank/DDBJ databases">
        <title>Genome sequencing of Fusobacterium periodonticum KCOM 1259.</title>
        <authorList>
            <person name="Kook J.-K."/>
            <person name="Park S.-N."/>
            <person name="Lim Y.K."/>
        </authorList>
    </citation>
    <scope>NUCLEOTIDE SEQUENCE [LARGE SCALE GENOMIC DNA]</scope>
    <source>
        <strain evidence="1 2">KCOM 1259</strain>
    </source>
</reference>
<dbReference type="InterPro" id="IPR010064">
    <property type="entry name" value="HK97-gp10_tail"/>
</dbReference>
<dbReference type="EMBL" id="PEQY01000001">
    <property type="protein sequence ID" value="PIM79159.1"/>
    <property type="molecule type" value="Genomic_DNA"/>
</dbReference>
<dbReference type="Proteomes" id="UP000229011">
    <property type="component" value="Unassembled WGS sequence"/>
</dbReference>
<evidence type="ECO:0008006" key="3">
    <source>
        <dbReference type="Google" id="ProtNLM"/>
    </source>
</evidence>
<accession>A0A2G9EGD4</accession>
<comment type="caution">
    <text evidence="1">The sequence shown here is derived from an EMBL/GenBank/DDBJ whole genome shotgun (WGS) entry which is preliminary data.</text>
</comment>
<name>A0A2G9EGD4_9FUSO</name>
<evidence type="ECO:0000313" key="1">
    <source>
        <dbReference type="EMBL" id="PIM79159.1"/>
    </source>
</evidence>